<dbReference type="InterPro" id="IPR011009">
    <property type="entry name" value="Kinase-like_dom_sf"/>
</dbReference>
<dbReference type="FunFam" id="1.10.510.10:FF:000095">
    <property type="entry name" value="protein STRUBBELIG-RECEPTOR FAMILY 8"/>
    <property type="match status" value="1"/>
</dbReference>
<dbReference type="InterPro" id="IPR054414">
    <property type="entry name" value="Ccdc124/Oxs1_C"/>
</dbReference>
<dbReference type="Pfam" id="PF06244">
    <property type="entry name" value="Ccdc124"/>
    <property type="match status" value="1"/>
</dbReference>
<dbReference type="EMBL" id="JBCGBO010000025">
    <property type="protein sequence ID" value="KAK9176397.1"/>
    <property type="molecule type" value="Genomic_DNA"/>
</dbReference>
<dbReference type="PROSITE" id="PS50011">
    <property type="entry name" value="PROTEIN_KINASE_DOM"/>
    <property type="match status" value="1"/>
</dbReference>
<dbReference type="AlphaFoldDB" id="A0AAP0LLT6"/>
<gene>
    <name evidence="8" type="ORF">WN944_028414</name>
</gene>
<keyword evidence="4 5" id="KW-0067">ATP-binding</keyword>
<dbReference type="PANTHER" id="PTHR47987">
    <property type="entry name" value="OS08G0249100 PROTEIN"/>
    <property type="match status" value="1"/>
</dbReference>
<dbReference type="InterPro" id="IPR017441">
    <property type="entry name" value="Protein_kinase_ATP_BS"/>
</dbReference>
<accession>A0AAP0LLT6</accession>
<dbReference type="SUPFAM" id="SSF56112">
    <property type="entry name" value="Protein kinase-like (PK-like)"/>
    <property type="match status" value="1"/>
</dbReference>
<keyword evidence="1" id="KW-0808">Transferase</keyword>
<dbReference type="GO" id="GO:0004672">
    <property type="term" value="F:protein kinase activity"/>
    <property type="evidence" value="ECO:0007669"/>
    <property type="project" value="InterPro"/>
</dbReference>
<keyword evidence="9" id="KW-1185">Reference proteome</keyword>
<dbReference type="Gene3D" id="3.30.200.20">
    <property type="entry name" value="Phosphorylase Kinase, domain 1"/>
    <property type="match status" value="1"/>
</dbReference>
<evidence type="ECO:0000256" key="3">
    <source>
        <dbReference type="ARBA" id="ARBA00022777"/>
    </source>
</evidence>
<feature type="domain" description="Protein kinase" evidence="7">
    <location>
        <begin position="573"/>
        <end position="846"/>
    </location>
</feature>
<comment type="caution">
    <text evidence="8">The sequence shown here is derived from an EMBL/GenBank/DDBJ whole genome shotgun (WGS) entry which is preliminary data.</text>
</comment>
<evidence type="ECO:0000256" key="2">
    <source>
        <dbReference type="ARBA" id="ARBA00022741"/>
    </source>
</evidence>
<evidence type="ECO:0000256" key="5">
    <source>
        <dbReference type="PROSITE-ProRule" id="PRU10141"/>
    </source>
</evidence>
<dbReference type="GO" id="GO:0005524">
    <property type="term" value="F:ATP binding"/>
    <property type="evidence" value="ECO:0007669"/>
    <property type="project" value="UniProtKB-UniRule"/>
</dbReference>
<dbReference type="InterPro" id="IPR046958">
    <property type="entry name" value="RBK1/2/STUNTED"/>
</dbReference>
<dbReference type="Pfam" id="PF00069">
    <property type="entry name" value="Pkinase"/>
    <property type="match status" value="1"/>
</dbReference>
<feature type="compositionally biased region" description="Basic and acidic residues" evidence="6">
    <location>
        <begin position="102"/>
        <end position="125"/>
    </location>
</feature>
<protein>
    <recommendedName>
        <fullName evidence="7">Protein kinase domain-containing protein</fullName>
    </recommendedName>
</protein>
<evidence type="ECO:0000256" key="4">
    <source>
        <dbReference type="ARBA" id="ARBA00022840"/>
    </source>
</evidence>
<evidence type="ECO:0000256" key="1">
    <source>
        <dbReference type="ARBA" id="ARBA00022679"/>
    </source>
</evidence>
<reference evidence="8 9" key="1">
    <citation type="submission" date="2024-05" db="EMBL/GenBank/DDBJ databases">
        <title>Haplotype-resolved chromosome-level genome assembly of Huyou (Citrus changshanensis).</title>
        <authorList>
            <person name="Miao C."/>
            <person name="Chen W."/>
            <person name="Wu Y."/>
            <person name="Wang L."/>
            <person name="Zhao S."/>
            <person name="Grierson D."/>
            <person name="Xu C."/>
            <person name="Chen K."/>
        </authorList>
    </citation>
    <scope>NUCLEOTIDE SEQUENCE [LARGE SCALE GENOMIC DNA]</scope>
    <source>
        <strain evidence="8">01-14</strain>
        <tissue evidence="8">Leaf</tissue>
    </source>
</reference>
<evidence type="ECO:0000313" key="9">
    <source>
        <dbReference type="Proteomes" id="UP001428341"/>
    </source>
</evidence>
<feature type="binding site" evidence="5">
    <location>
        <position position="601"/>
    </location>
    <ligand>
        <name>ATP</name>
        <dbReference type="ChEBI" id="CHEBI:30616"/>
    </ligand>
</feature>
<dbReference type="InterPro" id="IPR008271">
    <property type="entry name" value="Ser/Thr_kinase_AS"/>
</dbReference>
<name>A0AAP0LLT6_9ROSI</name>
<evidence type="ECO:0000313" key="8">
    <source>
        <dbReference type="EMBL" id="KAK9176397.1"/>
    </source>
</evidence>
<keyword evidence="3" id="KW-0418">Kinase</keyword>
<dbReference type="SMART" id="SM00220">
    <property type="entry name" value="S_TKc"/>
    <property type="match status" value="1"/>
</dbReference>
<keyword evidence="2 5" id="KW-0547">Nucleotide-binding</keyword>
<dbReference type="Gene3D" id="1.10.510.10">
    <property type="entry name" value="Transferase(Phosphotransferase) domain 1"/>
    <property type="match status" value="1"/>
</dbReference>
<dbReference type="PROSITE" id="PS00108">
    <property type="entry name" value="PROTEIN_KINASE_ST"/>
    <property type="match status" value="1"/>
</dbReference>
<organism evidence="8 9">
    <name type="scientific">Citrus x changshan-huyou</name>
    <dbReference type="NCBI Taxonomy" id="2935761"/>
    <lineage>
        <taxon>Eukaryota</taxon>
        <taxon>Viridiplantae</taxon>
        <taxon>Streptophyta</taxon>
        <taxon>Embryophyta</taxon>
        <taxon>Tracheophyta</taxon>
        <taxon>Spermatophyta</taxon>
        <taxon>Magnoliopsida</taxon>
        <taxon>eudicotyledons</taxon>
        <taxon>Gunneridae</taxon>
        <taxon>Pentapetalae</taxon>
        <taxon>rosids</taxon>
        <taxon>malvids</taxon>
        <taxon>Sapindales</taxon>
        <taxon>Rutaceae</taxon>
        <taxon>Aurantioideae</taxon>
        <taxon>Citrus</taxon>
    </lineage>
</organism>
<feature type="compositionally biased region" description="Basic and acidic residues" evidence="6">
    <location>
        <begin position="10"/>
        <end position="91"/>
    </location>
</feature>
<sequence>MPKKMGVNSKAEEARARKSATESERKEREAREKEEQYWREAEGAKSRAAKKREEEAEKRAEAAAKKAEARRLAELEEKELEKAMKKPDKKANRVSIPVPKVTEADLRKRREQEQAELGKKAEEAKKKHSRTAEEEEYERMVLVTNTNRDESIIEARSVEEALDKMKVADNLPVDRHPERRLKASFKAFEEAELPRLKEEKPGLTHNQYKDMIWKLWKKSPDNPLNQVSLRPWNHIFGTVDRYYGVSILHCIVWIFKVVYQASSLWGTLLRNVQFHLQWIILYRRDAVIACEQEMENSLAVISIVHFSSISAPPPAISYKINHQLSIEKNFFSVLRTRTLKKRTVIFGLKSDHYSREILLQLLTVIAKPGDNVLAVHVEEQNDTLDLNTFHIHEDLCKSKKVDFLVKVCIGDSYITELSNQVRISYATILALGCSLSGLKDSEVLTRCLRALPPACTILVMDNLGRILVQRQGTSQQGSTNVLLKSSLSSSSKYPAFGQPATTRQLQKSLTAPSSSTSSTTRQESNVGVCIAQETVQVPESIKRKIFEKLAVLEAEGSSRRFTSQELCHLTHNFSPKMLIGQGGNSKVYRTNHVGGQVAAVKVLKCTNWSEEEVLREVELLSSIKHENIVRIIGYCHSKEMYAIVYNLLNGSLKQYLKQLKWNERMDVAIGVAKALEYLHHTCDPPIIHRDVKSSNILLSENFHHPQLSDFGAAMVHHQSHQVSENVKPVNVVGTFGYLAPEYMMYGKVDEKIDVYSYGVVLLELITGKEAIQTNKANRESLVLWARSLLSSGLCERLIDPQLNEEYNREEIEIVMCAARLCLLHSSSRRPTMKTLLKLFQEPDYWLKMKREKEELLNERRSNGPAETL</sequence>
<dbReference type="PROSITE" id="PS00107">
    <property type="entry name" value="PROTEIN_KINASE_ATP"/>
    <property type="match status" value="1"/>
</dbReference>
<dbReference type="Proteomes" id="UP001428341">
    <property type="component" value="Unassembled WGS sequence"/>
</dbReference>
<dbReference type="PANTHER" id="PTHR47987:SF11">
    <property type="entry name" value="RECEPTOR-LIKE CYTOSOLIC SERINE_THREONINE-PROTEIN KINASE RBK1 ISOFORM X1"/>
    <property type="match status" value="1"/>
</dbReference>
<dbReference type="InterPro" id="IPR000719">
    <property type="entry name" value="Prot_kinase_dom"/>
</dbReference>
<evidence type="ECO:0000256" key="6">
    <source>
        <dbReference type="SAM" id="MobiDB-lite"/>
    </source>
</evidence>
<feature type="region of interest" description="Disordered" evidence="6">
    <location>
        <begin position="1"/>
        <end position="137"/>
    </location>
</feature>
<proteinExistence type="predicted"/>
<evidence type="ECO:0000259" key="7">
    <source>
        <dbReference type="PROSITE" id="PS50011"/>
    </source>
</evidence>